<sequence>MEYKLCSPVSLDQEPLQGDAACRPDPEADIESLFLDYRVQRLLRDMTGLDLEKVFTPQKEIPQPLPVMNDFYKEYLLKSNSIKPPQYTFMTKEEYEKTYKKYKHRALKFKLQMPPVMKSRKPVDRFIRKDPELQDYSGSNYVFTDITYGIRETDKTIMVREPDGTLRTANWDERDRMNRIYNPIPSRGVTMPRMFYPENLEPILDRGDYIFVLSRNCVQFNPDDPHFIRTYKKYKHRALKFKLQMPPVMKSRKPVDRFIRKDPELQDYSGSNYVFTDITYGIRETPILDRGDYIFVLSRNCVQFNPDDPHFIRVAKRTYDHIDYNRNYDILRSTRFFGPMAFYLTTESTMDGLLVDMLNREFINDAKRLVSLYHITKGTVDSLEDSSSLHLIKDYVTHHSTRKDEVDLAVRKYEEICRIRNTQEASVSQ</sequence>
<protein>
    <submittedName>
        <fullName evidence="1">MRPS22</fullName>
    </submittedName>
</protein>
<organism evidence="1 2">
    <name type="scientific">Cordylochernes scorpioides</name>
    <dbReference type="NCBI Taxonomy" id="51811"/>
    <lineage>
        <taxon>Eukaryota</taxon>
        <taxon>Metazoa</taxon>
        <taxon>Ecdysozoa</taxon>
        <taxon>Arthropoda</taxon>
        <taxon>Chelicerata</taxon>
        <taxon>Arachnida</taxon>
        <taxon>Pseudoscorpiones</taxon>
        <taxon>Cheliferoidea</taxon>
        <taxon>Chernetidae</taxon>
        <taxon>Cordylochernes</taxon>
    </lineage>
</organism>
<evidence type="ECO:0000313" key="2">
    <source>
        <dbReference type="Proteomes" id="UP001235939"/>
    </source>
</evidence>
<name>A0ABY6K406_9ARAC</name>
<accession>A0ABY6K406</accession>
<dbReference type="PANTHER" id="PTHR13071">
    <property type="entry name" value="MITOCHONDRIAL 28S RIBOSOMAL PROTEIN S22"/>
    <property type="match status" value="1"/>
</dbReference>
<proteinExistence type="predicted"/>
<dbReference type="PANTHER" id="PTHR13071:SF4">
    <property type="entry name" value="SMALL RIBOSOMAL SUBUNIT PROTEIN MS22"/>
    <property type="match status" value="1"/>
</dbReference>
<gene>
    <name evidence="1" type="ORF">LAZ67_2004925</name>
</gene>
<reference evidence="1 2" key="1">
    <citation type="submission" date="2022-01" db="EMBL/GenBank/DDBJ databases">
        <title>A chromosomal length assembly of Cordylochernes scorpioides.</title>
        <authorList>
            <person name="Zeh D."/>
            <person name="Zeh J."/>
        </authorList>
    </citation>
    <scope>NUCLEOTIDE SEQUENCE [LARGE SCALE GENOMIC DNA]</scope>
    <source>
        <strain evidence="1">IN4F17</strain>
        <tissue evidence="1">Whole Body</tissue>
    </source>
</reference>
<keyword evidence="2" id="KW-1185">Reference proteome</keyword>
<dbReference type="Proteomes" id="UP001235939">
    <property type="component" value="Chromosome 02"/>
</dbReference>
<dbReference type="InterPro" id="IPR019374">
    <property type="entry name" value="Ribosomal_mS22"/>
</dbReference>
<evidence type="ECO:0000313" key="1">
    <source>
        <dbReference type="EMBL" id="UYV63596.1"/>
    </source>
</evidence>
<dbReference type="Pfam" id="PF10245">
    <property type="entry name" value="MRP-S22"/>
    <property type="match status" value="3"/>
</dbReference>
<dbReference type="EMBL" id="CP092864">
    <property type="protein sequence ID" value="UYV63596.1"/>
    <property type="molecule type" value="Genomic_DNA"/>
</dbReference>